<keyword evidence="4" id="KW-0680">Restriction system</keyword>
<dbReference type="SUPFAM" id="SSF53335">
    <property type="entry name" value="S-adenosyl-L-methionine-dependent methyltransferases"/>
    <property type="match status" value="1"/>
</dbReference>
<dbReference type="InterPro" id="IPR050750">
    <property type="entry name" value="C5-MTase"/>
</dbReference>
<dbReference type="InterPro" id="IPR018117">
    <property type="entry name" value="C5_DNA_meth_AS"/>
</dbReference>
<gene>
    <name evidence="8" type="primary">dcm_2</name>
    <name evidence="8" type="ORF">NCTC10118_00512</name>
</gene>
<organism evidence="8 9">
    <name type="scientific">Mycoplasmopsis bovirhinis</name>
    <dbReference type="NCBI Taxonomy" id="29553"/>
    <lineage>
        <taxon>Bacteria</taxon>
        <taxon>Bacillati</taxon>
        <taxon>Mycoplasmatota</taxon>
        <taxon>Mycoplasmoidales</taxon>
        <taxon>Metamycoplasmataceae</taxon>
        <taxon>Mycoplasmopsis</taxon>
    </lineage>
</organism>
<dbReference type="Pfam" id="PF00145">
    <property type="entry name" value="DNA_methylase"/>
    <property type="match status" value="1"/>
</dbReference>
<evidence type="ECO:0000256" key="5">
    <source>
        <dbReference type="PROSITE-ProRule" id="PRU01016"/>
    </source>
</evidence>
<feature type="active site" evidence="5">
    <location>
        <position position="81"/>
    </location>
</feature>
<dbReference type="NCBIfam" id="TIGR00675">
    <property type="entry name" value="dcm"/>
    <property type="match status" value="1"/>
</dbReference>
<accession>A0A449AEU2</accession>
<dbReference type="GO" id="GO:0003886">
    <property type="term" value="F:DNA (cytosine-5-)-methyltransferase activity"/>
    <property type="evidence" value="ECO:0007669"/>
    <property type="project" value="UniProtKB-EC"/>
</dbReference>
<evidence type="ECO:0000256" key="4">
    <source>
        <dbReference type="ARBA" id="ARBA00022747"/>
    </source>
</evidence>
<evidence type="ECO:0000256" key="6">
    <source>
        <dbReference type="RuleBase" id="RU000416"/>
    </source>
</evidence>
<dbReference type="Proteomes" id="UP000289952">
    <property type="component" value="Chromosome"/>
</dbReference>
<evidence type="ECO:0000313" key="9">
    <source>
        <dbReference type="Proteomes" id="UP000289952"/>
    </source>
</evidence>
<proteinExistence type="inferred from homology"/>
<evidence type="ECO:0000256" key="3">
    <source>
        <dbReference type="ARBA" id="ARBA00022691"/>
    </source>
</evidence>
<dbReference type="PANTHER" id="PTHR46098:SF1">
    <property type="entry name" value="TRNA (CYTOSINE(38)-C(5))-METHYLTRANSFERASE"/>
    <property type="match status" value="1"/>
</dbReference>
<evidence type="ECO:0000256" key="2">
    <source>
        <dbReference type="ARBA" id="ARBA00022679"/>
    </source>
</evidence>
<dbReference type="Gene3D" id="3.40.50.150">
    <property type="entry name" value="Vaccinia Virus protein VP39"/>
    <property type="match status" value="1"/>
</dbReference>
<protein>
    <recommendedName>
        <fullName evidence="7">Cytosine-specific methyltransferase</fullName>
        <ecNumber evidence="7">2.1.1.37</ecNumber>
    </recommendedName>
</protein>
<dbReference type="RefSeq" id="WP_129621690.1">
    <property type="nucleotide sequence ID" value="NZ_LR214972.1"/>
</dbReference>
<sequence length="412" mass="48104">MSILKKDFVYVDLFAGIGGFALAMQKYSDNSECLFASEINASAALTYEQNFKHKPLGDIRQLNFNDLYQKNIDVVCAGFPCQTFSKGGKQEGFNDSRGTLFREIIRLIETKQDIKKRPKILILENVQNLINHDSGNTWKTIYNEISNAGYNVIKKPIVASPVDFKIPQLRKRAIILSVRKDIYNGPIDLEIRKVKQNALDISKIIQDDLEIIDKVKYQLSKTQLETLNSWNDFIQIIPKNKRVIGFPIWVDEFGLNYDISNLPIWKQLIIKRNRTLYFEYKEKIDKWIEKWKVKDTLNKTMRKFEWQAGKDLDNLFQGIIQFRPSGIRVKRPTEAPALVAMDHRPIYGPQKRYFTAVECLRLQSFPDDFKYIGNEKELFKQLGNAVNVTVIYSIFKDFIEYINKMRKVNNNE</sequence>
<keyword evidence="3 5" id="KW-0949">S-adenosyl-L-methionine</keyword>
<comment type="similarity">
    <text evidence="5 6">Belongs to the class I-like SAM-binding methyltransferase superfamily. C5-methyltransferase family.</text>
</comment>
<dbReference type="AlphaFoldDB" id="A0A449AEU2"/>
<evidence type="ECO:0000256" key="1">
    <source>
        <dbReference type="ARBA" id="ARBA00022603"/>
    </source>
</evidence>
<dbReference type="GO" id="GO:0032259">
    <property type="term" value="P:methylation"/>
    <property type="evidence" value="ECO:0007669"/>
    <property type="project" value="UniProtKB-KW"/>
</dbReference>
<keyword evidence="9" id="KW-1185">Reference proteome</keyword>
<dbReference type="InterPro" id="IPR001525">
    <property type="entry name" value="C5_MeTfrase"/>
</dbReference>
<dbReference type="Gene3D" id="3.90.120.10">
    <property type="entry name" value="DNA Methylase, subunit A, domain 2"/>
    <property type="match status" value="1"/>
</dbReference>
<dbReference type="PROSITE" id="PS00094">
    <property type="entry name" value="C5_MTASE_1"/>
    <property type="match status" value="1"/>
</dbReference>
<dbReference type="InterPro" id="IPR029063">
    <property type="entry name" value="SAM-dependent_MTases_sf"/>
</dbReference>
<keyword evidence="1 5" id="KW-0489">Methyltransferase</keyword>
<name>A0A449AEU2_9BACT</name>
<comment type="catalytic activity">
    <reaction evidence="7">
        <text>a 2'-deoxycytidine in DNA + S-adenosyl-L-methionine = a 5-methyl-2'-deoxycytidine in DNA + S-adenosyl-L-homocysteine + H(+)</text>
        <dbReference type="Rhea" id="RHEA:13681"/>
        <dbReference type="Rhea" id="RHEA-COMP:11369"/>
        <dbReference type="Rhea" id="RHEA-COMP:11370"/>
        <dbReference type="ChEBI" id="CHEBI:15378"/>
        <dbReference type="ChEBI" id="CHEBI:57856"/>
        <dbReference type="ChEBI" id="CHEBI:59789"/>
        <dbReference type="ChEBI" id="CHEBI:85452"/>
        <dbReference type="ChEBI" id="CHEBI:85454"/>
        <dbReference type="EC" id="2.1.1.37"/>
    </reaction>
</comment>
<dbReference type="EC" id="2.1.1.37" evidence="7"/>
<dbReference type="GO" id="GO:0009307">
    <property type="term" value="P:DNA restriction-modification system"/>
    <property type="evidence" value="ECO:0007669"/>
    <property type="project" value="UniProtKB-KW"/>
</dbReference>
<dbReference type="PANTHER" id="PTHR46098">
    <property type="entry name" value="TRNA (CYTOSINE(38)-C(5))-METHYLTRANSFERASE"/>
    <property type="match status" value="1"/>
</dbReference>
<keyword evidence="2 5" id="KW-0808">Transferase</keyword>
<dbReference type="PROSITE" id="PS51679">
    <property type="entry name" value="SAM_MT_C5"/>
    <property type="match status" value="1"/>
</dbReference>
<dbReference type="REBASE" id="298515">
    <property type="entry name" value="M.Mbo10118ORF512P"/>
</dbReference>
<dbReference type="OrthoDB" id="9813719at2"/>
<dbReference type="EMBL" id="LR214972">
    <property type="protein sequence ID" value="VEU63487.1"/>
    <property type="molecule type" value="Genomic_DNA"/>
</dbReference>
<evidence type="ECO:0000256" key="7">
    <source>
        <dbReference type="RuleBase" id="RU000417"/>
    </source>
</evidence>
<dbReference type="PRINTS" id="PR00105">
    <property type="entry name" value="C5METTRFRASE"/>
</dbReference>
<reference evidence="8 9" key="1">
    <citation type="submission" date="2019-01" db="EMBL/GenBank/DDBJ databases">
        <authorList>
            <consortium name="Pathogen Informatics"/>
        </authorList>
    </citation>
    <scope>NUCLEOTIDE SEQUENCE [LARGE SCALE GENOMIC DNA]</scope>
    <source>
        <strain evidence="8 9">NCTC10118</strain>
    </source>
</reference>
<evidence type="ECO:0000313" key="8">
    <source>
        <dbReference type="EMBL" id="VEU63487.1"/>
    </source>
</evidence>